<dbReference type="AlphaFoldDB" id="A0A9P5H9S8"/>
<comment type="caution">
    <text evidence="4">The sequence shown here is derived from an EMBL/GenBank/DDBJ whole genome shotgun (WGS) entry which is preliminary data.</text>
</comment>
<proteinExistence type="predicted"/>
<dbReference type="GO" id="GO:0005525">
    <property type="term" value="F:GTP binding"/>
    <property type="evidence" value="ECO:0007669"/>
    <property type="project" value="InterPro"/>
</dbReference>
<feature type="coiled-coil region" evidence="1">
    <location>
        <begin position="283"/>
        <end position="441"/>
    </location>
</feature>
<feature type="region of interest" description="Disordered" evidence="2">
    <location>
        <begin position="1"/>
        <end position="28"/>
    </location>
</feature>
<reference evidence="4" key="1">
    <citation type="submission" date="2020-03" db="EMBL/GenBank/DDBJ databases">
        <title>Draft Genome Sequence of Cylindrodendrum hubeiense.</title>
        <authorList>
            <person name="Buettner E."/>
            <person name="Kellner H."/>
        </authorList>
    </citation>
    <scope>NUCLEOTIDE SEQUENCE</scope>
    <source>
        <strain evidence="4">IHI 201604</strain>
    </source>
</reference>
<evidence type="ECO:0000256" key="1">
    <source>
        <dbReference type="SAM" id="Coils"/>
    </source>
</evidence>
<dbReference type="Gene3D" id="3.40.50.300">
    <property type="entry name" value="P-loop containing nucleotide triphosphate hydrolases"/>
    <property type="match status" value="1"/>
</dbReference>
<protein>
    <recommendedName>
        <fullName evidence="3">G domain-containing protein</fullName>
    </recommendedName>
</protein>
<evidence type="ECO:0000313" key="5">
    <source>
        <dbReference type="Proteomes" id="UP000722485"/>
    </source>
</evidence>
<accession>A0A9P5H9S8</accession>
<dbReference type="Pfam" id="PF01926">
    <property type="entry name" value="MMR_HSR1"/>
    <property type="match status" value="1"/>
</dbReference>
<dbReference type="InterPro" id="IPR027417">
    <property type="entry name" value="P-loop_NTPase"/>
</dbReference>
<feature type="compositionally biased region" description="Low complexity" evidence="2">
    <location>
        <begin position="1"/>
        <end position="19"/>
    </location>
</feature>
<dbReference type="InterPro" id="IPR006073">
    <property type="entry name" value="GTP-bd"/>
</dbReference>
<gene>
    <name evidence="4" type="ORF">G7Z17_g3936</name>
</gene>
<dbReference type="EMBL" id="JAANBB010000052">
    <property type="protein sequence ID" value="KAF7553006.1"/>
    <property type="molecule type" value="Genomic_DNA"/>
</dbReference>
<evidence type="ECO:0000313" key="4">
    <source>
        <dbReference type="EMBL" id="KAF7553006.1"/>
    </source>
</evidence>
<dbReference type="Proteomes" id="UP000722485">
    <property type="component" value="Unassembled WGS sequence"/>
</dbReference>
<keyword evidence="1" id="KW-0175">Coiled coil</keyword>
<dbReference type="CDD" id="cd00882">
    <property type="entry name" value="Ras_like_GTPase"/>
    <property type="match status" value="1"/>
</dbReference>
<dbReference type="SUPFAM" id="SSF52540">
    <property type="entry name" value="P-loop containing nucleoside triphosphate hydrolases"/>
    <property type="match status" value="1"/>
</dbReference>
<dbReference type="OrthoDB" id="8954335at2759"/>
<evidence type="ECO:0000256" key="2">
    <source>
        <dbReference type="SAM" id="MobiDB-lite"/>
    </source>
</evidence>
<organism evidence="4 5">
    <name type="scientific">Cylindrodendrum hubeiense</name>
    <dbReference type="NCBI Taxonomy" id="595255"/>
    <lineage>
        <taxon>Eukaryota</taxon>
        <taxon>Fungi</taxon>
        <taxon>Dikarya</taxon>
        <taxon>Ascomycota</taxon>
        <taxon>Pezizomycotina</taxon>
        <taxon>Sordariomycetes</taxon>
        <taxon>Hypocreomycetidae</taxon>
        <taxon>Hypocreales</taxon>
        <taxon>Nectriaceae</taxon>
        <taxon>Cylindrodendrum</taxon>
    </lineage>
</organism>
<sequence>MESADSPGYATSSAGTSSSKEGVHIEPGTGMLKPGTIVIAIMGVTGSGKSTFISHFTSGVEISHGLESCKCTSNVEIFKCSLPDGTPLYLVDTPGFDDTYKTDSDVLRDVANWLNMTYENKVRLSGIVYLHRIGDTRLGGSSMRNLRMFQKLVGDEGLGSVVLATTMWSAVGLSDSEMQVAELREQELQTKPQFWKSMMDKGSSIFRQDSGYESALEIVSYLVQKQRPVTLDVQRDMIDGGLALEKTAAGREVGAEILKQQELYEARMKETNENWQYAIENMDKEQQKEIQEYRKEIQKKIRDNEKALEQLSAEKDQLREQLRDEWQEEREKLMKDFNRQQAEQRQEEKRRLEEQRQAEELRAKEQLLDKQQQKEIQEYQKEIQTKMRDNEKALEQLSAEKDQLREQLRNKWHKEREKLIKDLNRQKAKQRKKEKRDLEEQRHAECIRAILQLIPTETRRQPQYIPIHQPYVWCRYARYTVRWYSCDGCRYTGPASFHP</sequence>
<feature type="domain" description="G" evidence="3">
    <location>
        <begin position="39"/>
        <end position="100"/>
    </location>
</feature>
<evidence type="ECO:0000259" key="3">
    <source>
        <dbReference type="Pfam" id="PF01926"/>
    </source>
</evidence>
<keyword evidence="5" id="KW-1185">Reference proteome</keyword>
<name>A0A9P5H9S8_9HYPO</name>